<sequence length="439" mass="48139">MMRRAFPNAPRANICQICELQYSNTRSIKRTLASLSTSRLRTDTRKQLPSQSLSIRPLARTFTTSRQRQAQQPSTDSPIANHVISRSQGQQVTDPASLAALVDRVTSAFLAQQGIPSEKTTYDALRAVGQIDVDALDETEPLSELRSDADGHSETTNLLDLDGKKQKKKTRAPAPAPAARSPLGKQELVRKISDAAYTIVTHPTVVLTPRILDEYVKIQARLGKPQTLTEIFSLYRLKPLPRNVGGTIRFDNRNPDKVQNAVPARIADRALDAAIAAKDLDSAVGIIANTYAAQPFLRSKLLNKAVLPGMALGLVPAVAYGLASSMSLLQDSMDQSSATGIAFAAILAYVAFTGTIGVVVITTSNDQMRRVTWLPGLPLRQRWLREEERAALDKVACAFGFQEQHRYGEENGPEFQALRNYIFSRGMVLDAVELMEGMN</sequence>
<dbReference type="EMBL" id="KV875093">
    <property type="protein sequence ID" value="OIW34491.1"/>
    <property type="molecule type" value="Genomic_DNA"/>
</dbReference>
<dbReference type="AlphaFoldDB" id="A0A1J7J540"/>
<proteinExistence type="predicted"/>
<keyword evidence="2" id="KW-1133">Transmembrane helix</keyword>
<feature type="compositionally biased region" description="Basic and acidic residues" evidence="1">
    <location>
        <begin position="143"/>
        <end position="153"/>
    </location>
</feature>
<keyword evidence="2" id="KW-0812">Transmembrane</keyword>
<dbReference type="InParanoid" id="A0A1J7J540"/>
<evidence type="ECO:0000256" key="2">
    <source>
        <dbReference type="SAM" id="Phobius"/>
    </source>
</evidence>
<organism evidence="3 4">
    <name type="scientific">Coniochaeta ligniaria NRRL 30616</name>
    <dbReference type="NCBI Taxonomy" id="1408157"/>
    <lineage>
        <taxon>Eukaryota</taxon>
        <taxon>Fungi</taxon>
        <taxon>Dikarya</taxon>
        <taxon>Ascomycota</taxon>
        <taxon>Pezizomycotina</taxon>
        <taxon>Sordariomycetes</taxon>
        <taxon>Sordariomycetidae</taxon>
        <taxon>Coniochaetales</taxon>
        <taxon>Coniochaetaceae</taxon>
        <taxon>Coniochaeta</taxon>
    </lineage>
</organism>
<accession>A0A1J7J540</accession>
<dbReference type="Proteomes" id="UP000182658">
    <property type="component" value="Unassembled WGS sequence"/>
</dbReference>
<keyword evidence="2" id="KW-0472">Membrane</keyword>
<name>A0A1J7J540_9PEZI</name>
<dbReference type="OrthoDB" id="5360701at2759"/>
<feature type="region of interest" description="Disordered" evidence="1">
    <location>
        <begin position="142"/>
        <end position="183"/>
    </location>
</feature>
<feature type="transmembrane region" description="Helical" evidence="2">
    <location>
        <begin position="341"/>
        <end position="361"/>
    </location>
</feature>
<reference evidence="3 4" key="1">
    <citation type="submission" date="2016-10" db="EMBL/GenBank/DDBJ databases">
        <title>Draft genome sequence of Coniochaeta ligniaria NRRL30616, a lignocellulolytic fungus for bioabatement of inhibitors in plant biomass hydrolysates.</title>
        <authorList>
            <consortium name="DOE Joint Genome Institute"/>
            <person name="Jimenez D.J."/>
            <person name="Hector R.E."/>
            <person name="Riley R."/>
            <person name="Sun H."/>
            <person name="Grigoriev I.V."/>
            <person name="Van Elsas J.D."/>
            <person name="Nichols N.N."/>
        </authorList>
    </citation>
    <scope>NUCLEOTIDE SEQUENCE [LARGE SCALE GENOMIC DNA]</scope>
    <source>
        <strain evidence="3 4">NRRL 30616</strain>
    </source>
</reference>
<evidence type="ECO:0000256" key="1">
    <source>
        <dbReference type="SAM" id="MobiDB-lite"/>
    </source>
</evidence>
<feature type="transmembrane region" description="Helical" evidence="2">
    <location>
        <begin position="305"/>
        <end position="329"/>
    </location>
</feature>
<keyword evidence="4" id="KW-1185">Reference proteome</keyword>
<evidence type="ECO:0000313" key="3">
    <source>
        <dbReference type="EMBL" id="OIW34491.1"/>
    </source>
</evidence>
<gene>
    <name evidence="3" type="ORF">CONLIGDRAFT_6799</name>
</gene>
<protein>
    <submittedName>
        <fullName evidence="3">Uncharacterized protein</fullName>
    </submittedName>
</protein>
<evidence type="ECO:0000313" key="4">
    <source>
        <dbReference type="Proteomes" id="UP000182658"/>
    </source>
</evidence>